<comment type="subcellular location">
    <subcellularLocation>
        <location evidence="1">Cytoplasm</location>
    </subcellularLocation>
</comment>
<dbReference type="OrthoDB" id="636773at2759"/>
<evidence type="ECO:0000256" key="2">
    <source>
        <dbReference type="ARBA" id="ARBA00022490"/>
    </source>
</evidence>
<dbReference type="SMART" id="SM00875">
    <property type="entry name" value="BACK"/>
    <property type="match status" value="1"/>
</dbReference>
<dbReference type="EMBL" id="JANIIK010000112">
    <property type="protein sequence ID" value="KAJ3593241.1"/>
    <property type="molecule type" value="Genomic_DNA"/>
</dbReference>
<keyword evidence="2" id="KW-0963">Cytoplasm</keyword>
<dbReference type="InterPro" id="IPR012983">
    <property type="entry name" value="PHR"/>
</dbReference>
<name>A0A9Q0DRP5_9TELE</name>
<dbReference type="Gene3D" id="1.25.40.420">
    <property type="match status" value="1"/>
</dbReference>
<evidence type="ECO:0000259" key="4">
    <source>
        <dbReference type="PROSITE" id="PS50097"/>
    </source>
</evidence>
<dbReference type="Proteomes" id="UP001148018">
    <property type="component" value="Unassembled WGS sequence"/>
</dbReference>
<gene>
    <name evidence="5" type="ORF">NHX12_005576</name>
</gene>
<dbReference type="PROSITE" id="PS50097">
    <property type="entry name" value="BTB"/>
    <property type="match status" value="1"/>
</dbReference>
<dbReference type="InterPro" id="IPR011333">
    <property type="entry name" value="SKP1/BTB/POZ_sf"/>
</dbReference>
<dbReference type="SUPFAM" id="SSF54695">
    <property type="entry name" value="POZ domain"/>
    <property type="match status" value="1"/>
</dbReference>
<dbReference type="SMART" id="SM00225">
    <property type="entry name" value="BTB"/>
    <property type="match status" value="1"/>
</dbReference>
<feature type="region of interest" description="Disordered" evidence="3">
    <location>
        <begin position="45"/>
        <end position="65"/>
    </location>
</feature>
<dbReference type="GO" id="GO:0000932">
    <property type="term" value="C:P-body"/>
    <property type="evidence" value="ECO:0007669"/>
    <property type="project" value="TreeGrafter"/>
</dbReference>
<dbReference type="PANTHER" id="PTHR45774:SF1">
    <property type="entry name" value="BTB_POZ DOMAIN-CONTAINING PROTEIN 1"/>
    <property type="match status" value="1"/>
</dbReference>
<dbReference type="CDD" id="cd18281">
    <property type="entry name" value="BTB_POZ_BTBD1_2"/>
    <property type="match status" value="1"/>
</dbReference>
<evidence type="ECO:0000313" key="5">
    <source>
        <dbReference type="EMBL" id="KAJ3593241.1"/>
    </source>
</evidence>
<dbReference type="InterPro" id="IPR000210">
    <property type="entry name" value="BTB/POZ_dom"/>
</dbReference>
<dbReference type="Gene3D" id="3.30.710.10">
    <property type="entry name" value="Potassium Channel Kv1.1, Chain A"/>
    <property type="match status" value="1"/>
</dbReference>
<dbReference type="AlphaFoldDB" id="A0A9Q0DRP5"/>
<evidence type="ECO:0000256" key="3">
    <source>
        <dbReference type="SAM" id="MobiDB-lite"/>
    </source>
</evidence>
<feature type="domain" description="BTB" evidence="4">
    <location>
        <begin position="98"/>
        <end position="152"/>
    </location>
</feature>
<accession>A0A9Q0DRP5</accession>
<evidence type="ECO:0000256" key="1">
    <source>
        <dbReference type="ARBA" id="ARBA00004496"/>
    </source>
</evidence>
<dbReference type="Gene3D" id="2.60.120.820">
    <property type="entry name" value="PHR domain"/>
    <property type="match status" value="1"/>
</dbReference>
<dbReference type="GO" id="GO:0005829">
    <property type="term" value="C:cytosol"/>
    <property type="evidence" value="ECO:0007669"/>
    <property type="project" value="TreeGrafter"/>
</dbReference>
<dbReference type="FunFam" id="2.60.120.820:FF:000004">
    <property type="entry name" value="BTB/POZ domain-containing protein 2"/>
    <property type="match status" value="1"/>
</dbReference>
<proteinExistence type="predicted"/>
<dbReference type="InterPro" id="IPR011705">
    <property type="entry name" value="BACK"/>
</dbReference>
<comment type="caution">
    <text evidence="5">The sequence shown here is derived from an EMBL/GenBank/DDBJ whole genome shotgun (WGS) entry which is preliminary data.</text>
</comment>
<dbReference type="Pfam" id="PF00651">
    <property type="entry name" value="BTB"/>
    <property type="match status" value="1"/>
</dbReference>
<protein>
    <recommendedName>
        <fullName evidence="4">BTB domain-containing protein</fullName>
    </recommendedName>
</protein>
<organism evidence="5 6">
    <name type="scientific">Muraenolepis orangiensis</name>
    <name type="common">Patagonian moray cod</name>
    <dbReference type="NCBI Taxonomy" id="630683"/>
    <lineage>
        <taxon>Eukaryota</taxon>
        <taxon>Metazoa</taxon>
        <taxon>Chordata</taxon>
        <taxon>Craniata</taxon>
        <taxon>Vertebrata</taxon>
        <taxon>Euteleostomi</taxon>
        <taxon>Actinopterygii</taxon>
        <taxon>Neopterygii</taxon>
        <taxon>Teleostei</taxon>
        <taxon>Neoteleostei</taxon>
        <taxon>Acanthomorphata</taxon>
        <taxon>Zeiogadaria</taxon>
        <taxon>Gadariae</taxon>
        <taxon>Gadiformes</taxon>
        <taxon>Muraenolepidoidei</taxon>
        <taxon>Muraenolepididae</taxon>
        <taxon>Muraenolepis</taxon>
    </lineage>
</organism>
<keyword evidence="6" id="KW-1185">Reference proteome</keyword>
<dbReference type="GO" id="GO:0022008">
    <property type="term" value="P:neurogenesis"/>
    <property type="evidence" value="ECO:0007669"/>
    <property type="project" value="TreeGrafter"/>
</dbReference>
<dbReference type="PANTHER" id="PTHR45774">
    <property type="entry name" value="BTB/POZ DOMAIN-CONTAINING"/>
    <property type="match status" value="1"/>
</dbReference>
<evidence type="ECO:0000313" key="6">
    <source>
        <dbReference type="Proteomes" id="UP001148018"/>
    </source>
</evidence>
<reference evidence="5" key="1">
    <citation type="submission" date="2022-07" db="EMBL/GenBank/DDBJ databases">
        <title>Chromosome-level genome of Muraenolepis orangiensis.</title>
        <authorList>
            <person name="Kim J."/>
        </authorList>
    </citation>
    <scope>NUCLEOTIDE SEQUENCE</scope>
    <source>
        <strain evidence="5">KU_S4_2022</strain>
        <tissue evidence="5">Muscle</tissue>
    </source>
</reference>
<dbReference type="FunFam" id="3.30.710.10:FF:000037">
    <property type="entry name" value="BTB (POZ) domain containing 1"/>
    <property type="match status" value="1"/>
</dbReference>
<dbReference type="InterPro" id="IPR038648">
    <property type="entry name" value="PHR_sf"/>
</dbReference>
<sequence length="473" mass="51011">MATGGGGGSVAPNLEGQASNFAQSGAVRNCRCAAAAAANVPTAGAAHPAAGGAGGPPAAEEAEAAGGGLHREPMYNWQATKSSLKERFAFLFNNELLSDVRFVVGKGGQAQRIPAHKFVLAAGSAVFDAMFNGGMATTSAEIELPDVEPAAFLYSDEIRIGPETVMTTLYTAKKYAVPALEGHCVEFLTKHLRADNAFMLLTQARLFDEPQLASLCLDTIDKSTADAINAEGFTDIDLVLERDTLGIRENRLFGAVVRWADAECFRQQLALTGENKQKVLGKALTLIRFPLMTVEEFAAVNPKPRVEYIDRPRCSLRGKECSISRFQQVESRWGYSGTSDRIRFNVNRRISVVGFGLYGSIHGPNDYQVNIQIIESDKSQTLGQNDTGFSCDGTASTFRVMFKEPVEILPNVNYTACATLKGPDSHYGTKGLKKVSQETGPGPKTTFFFFSSPGNNNGTSVEDGQIPEIIYYI</sequence>
<dbReference type="Pfam" id="PF08005">
    <property type="entry name" value="PHR"/>
    <property type="match status" value="1"/>
</dbReference>